<protein>
    <submittedName>
        <fullName evidence="6">Leucine-rich</fullName>
    </submittedName>
</protein>
<reference evidence="6" key="1">
    <citation type="journal article" date="2017" name="Nature">
        <title>The sunflower genome provides insights into oil metabolism, flowering and Asterid evolution.</title>
        <authorList>
            <person name="Badouin H."/>
            <person name="Gouzy J."/>
            <person name="Grassa C.J."/>
            <person name="Murat F."/>
            <person name="Staton S.E."/>
            <person name="Cottret L."/>
            <person name="Lelandais-Briere C."/>
            <person name="Owens G.L."/>
            <person name="Carrere S."/>
            <person name="Mayjonade B."/>
            <person name="Legrand L."/>
            <person name="Gill N."/>
            <person name="Kane N.C."/>
            <person name="Bowers J.E."/>
            <person name="Hubner S."/>
            <person name="Bellec A."/>
            <person name="Berard A."/>
            <person name="Berges H."/>
            <person name="Blanchet N."/>
            <person name="Boniface M.C."/>
            <person name="Brunel D."/>
            <person name="Catrice O."/>
            <person name="Chaidir N."/>
            <person name="Claudel C."/>
            <person name="Donnadieu C."/>
            <person name="Faraut T."/>
            <person name="Fievet G."/>
            <person name="Helmstetter N."/>
            <person name="King M."/>
            <person name="Knapp S.J."/>
            <person name="Lai Z."/>
            <person name="Le Paslier M.C."/>
            <person name="Lippi Y."/>
            <person name="Lorenzon L."/>
            <person name="Mandel J.R."/>
            <person name="Marage G."/>
            <person name="Marchand G."/>
            <person name="Marquand E."/>
            <person name="Bret-Mestries E."/>
            <person name="Morien E."/>
            <person name="Nambeesan S."/>
            <person name="Nguyen T."/>
            <person name="Pegot-Espagnet P."/>
            <person name="Pouilly N."/>
            <person name="Raftis F."/>
            <person name="Sallet E."/>
            <person name="Schiex T."/>
            <person name="Thomas J."/>
            <person name="Vandecasteele C."/>
            <person name="Vares D."/>
            <person name="Vear F."/>
            <person name="Vautrin S."/>
            <person name="Crespi M."/>
            <person name="Mangin B."/>
            <person name="Burke J.M."/>
            <person name="Salse J."/>
            <person name="Munos S."/>
            <person name="Vincourt P."/>
            <person name="Rieseberg L.H."/>
            <person name="Langlade N.B."/>
        </authorList>
    </citation>
    <scope>NUCLEOTIDE SEQUENCE</scope>
    <source>
        <tissue evidence="6">Leaves</tissue>
    </source>
</reference>
<dbReference type="InterPro" id="IPR050576">
    <property type="entry name" value="Cilia_flagella_integrity"/>
</dbReference>
<keyword evidence="7" id="KW-1185">Reference proteome</keyword>
<comment type="subcellular location">
    <subcellularLocation>
        <location evidence="1">Cell projection</location>
        <location evidence="1">Cilium</location>
    </subcellularLocation>
</comment>
<keyword evidence="5" id="KW-0966">Cell projection</keyword>
<accession>A0A9K3IH11</accession>
<keyword evidence="2" id="KW-0433">Leucine-rich repeat</keyword>
<dbReference type="SUPFAM" id="SSF52058">
    <property type="entry name" value="L domain-like"/>
    <property type="match status" value="1"/>
</dbReference>
<evidence type="ECO:0000256" key="4">
    <source>
        <dbReference type="ARBA" id="ARBA00023069"/>
    </source>
</evidence>
<evidence type="ECO:0000256" key="5">
    <source>
        <dbReference type="ARBA" id="ARBA00023273"/>
    </source>
</evidence>
<gene>
    <name evidence="6" type="ORF">HanXRQr2_Chr08g0351251</name>
</gene>
<dbReference type="PANTHER" id="PTHR45973:SF9">
    <property type="entry name" value="LEUCINE-RICH REPEAT-CONTAINING PROTEIN 46"/>
    <property type="match status" value="1"/>
</dbReference>
<dbReference type="InterPro" id="IPR001611">
    <property type="entry name" value="Leu-rich_rpt"/>
</dbReference>
<proteinExistence type="predicted"/>
<dbReference type="Gramene" id="mRNA:HanXRQr2_Chr08g0351251">
    <property type="protein sequence ID" value="mRNA:HanXRQr2_Chr08g0351251"/>
    <property type="gene ID" value="HanXRQr2_Chr08g0351251"/>
</dbReference>
<dbReference type="SMART" id="SM00365">
    <property type="entry name" value="LRR_SD22"/>
    <property type="match status" value="2"/>
</dbReference>
<dbReference type="Proteomes" id="UP000215914">
    <property type="component" value="Unassembled WGS sequence"/>
</dbReference>
<dbReference type="InterPro" id="IPR032675">
    <property type="entry name" value="LRR_dom_sf"/>
</dbReference>
<keyword evidence="4" id="KW-0969">Cilium</keyword>
<dbReference type="PRINTS" id="PR00019">
    <property type="entry name" value="LEURICHRPT"/>
</dbReference>
<name>A0A9K3IH11_HELAN</name>
<dbReference type="FunFam" id="3.80.10.10:FF:000756">
    <property type="entry name" value="Rab geranylgeranyl transferase like protein"/>
    <property type="match status" value="1"/>
</dbReference>
<organism evidence="6 7">
    <name type="scientific">Helianthus annuus</name>
    <name type="common">Common sunflower</name>
    <dbReference type="NCBI Taxonomy" id="4232"/>
    <lineage>
        <taxon>Eukaryota</taxon>
        <taxon>Viridiplantae</taxon>
        <taxon>Streptophyta</taxon>
        <taxon>Embryophyta</taxon>
        <taxon>Tracheophyta</taxon>
        <taxon>Spermatophyta</taxon>
        <taxon>Magnoliopsida</taxon>
        <taxon>eudicotyledons</taxon>
        <taxon>Gunneridae</taxon>
        <taxon>Pentapetalae</taxon>
        <taxon>asterids</taxon>
        <taxon>campanulids</taxon>
        <taxon>Asterales</taxon>
        <taxon>Asteraceae</taxon>
        <taxon>Asteroideae</taxon>
        <taxon>Heliantheae alliance</taxon>
        <taxon>Heliantheae</taxon>
        <taxon>Helianthus</taxon>
    </lineage>
</organism>
<evidence type="ECO:0000313" key="7">
    <source>
        <dbReference type="Proteomes" id="UP000215914"/>
    </source>
</evidence>
<dbReference type="AlphaFoldDB" id="A0A9K3IH11"/>
<dbReference type="Gene3D" id="3.80.10.10">
    <property type="entry name" value="Ribonuclease Inhibitor"/>
    <property type="match status" value="1"/>
</dbReference>
<sequence length="195" mass="22189">MLQVTSCKESLMKYCWQYKESNSSDITGSMCLRLNSLSLSQIGSFDRLLWVQSLDLSHNQLHSIEGLEALQLLSCLNLSHNNLSSFTALDPLRFLKSLRVLDISYNEIGAHTVDTRRHLCSSPLSHTLDYDKKFEEVANGDETVVNFWEAYSIFGGLNITQLDNMGNAAAVDERFMLFLVKLLPGLKWLDREELH</sequence>
<evidence type="ECO:0000256" key="1">
    <source>
        <dbReference type="ARBA" id="ARBA00004138"/>
    </source>
</evidence>
<dbReference type="EMBL" id="MNCJ02000323">
    <property type="protein sequence ID" value="KAF5796422.1"/>
    <property type="molecule type" value="Genomic_DNA"/>
</dbReference>
<dbReference type="PROSITE" id="PS51450">
    <property type="entry name" value="LRR"/>
    <property type="match status" value="2"/>
</dbReference>
<evidence type="ECO:0000256" key="2">
    <source>
        <dbReference type="ARBA" id="ARBA00022614"/>
    </source>
</evidence>
<keyword evidence="3" id="KW-0677">Repeat</keyword>
<dbReference type="PANTHER" id="PTHR45973">
    <property type="entry name" value="PROTEIN PHOSPHATASE 1 REGULATORY SUBUNIT SDS22-RELATED"/>
    <property type="match status" value="1"/>
</dbReference>
<reference evidence="6" key="2">
    <citation type="submission" date="2020-06" db="EMBL/GenBank/DDBJ databases">
        <title>Helianthus annuus Genome sequencing and assembly Release 2.</title>
        <authorList>
            <person name="Gouzy J."/>
            <person name="Langlade N."/>
            <person name="Munos S."/>
        </authorList>
    </citation>
    <scope>NUCLEOTIDE SEQUENCE</scope>
    <source>
        <tissue evidence="6">Leaves</tissue>
    </source>
</reference>
<comment type="caution">
    <text evidence="6">The sequence shown here is derived from an EMBL/GenBank/DDBJ whole genome shotgun (WGS) entry which is preliminary data.</text>
</comment>
<dbReference type="Pfam" id="PF13516">
    <property type="entry name" value="LRR_6"/>
    <property type="match status" value="2"/>
</dbReference>
<evidence type="ECO:0000256" key="3">
    <source>
        <dbReference type="ARBA" id="ARBA00022737"/>
    </source>
</evidence>
<evidence type="ECO:0000313" key="6">
    <source>
        <dbReference type="EMBL" id="KAF5796422.1"/>
    </source>
</evidence>